<proteinExistence type="predicted"/>
<reference evidence="1 2" key="1">
    <citation type="journal article" date="2023" name="Plants (Basel)">
        <title>Bridging the Gap: Combining Genomics and Transcriptomics Approaches to Understand Stylosanthes scabra, an Orphan Legume from the Brazilian Caatinga.</title>
        <authorList>
            <person name="Ferreira-Neto J.R.C."/>
            <person name="da Silva M.D."/>
            <person name="Binneck E."/>
            <person name="de Melo N.F."/>
            <person name="da Silva R.H."/>
            <person name="de Melo A.L.T.M."/>
            <person name="Pandolfi V."/>
            <person name="Bustamante F.O."/>
            <person name="Brasileiro-Vidal A.C."/>
            <person name="Benko-Iseppon A.M."/>
        </authorList>
    </citation>
    <scope>NUCLEOTIDE SEQUENCE [LARGE SCALE GENOMIC DNA]</scope>
    <source>
        <tissue evidence="1">Leaves</tissue>
    </source>
</reference>
<comment type="caution">
    <text evidence="1">The sequence shown here is derived from an EMBL/GenBank/DDBJ whole genome shotgun (WGS) entry which is preliminary data.</text>
</comment>
<dbReference type="EMBL" id="JASCZI010271868">
    <property type="protein sequence ID" value="MED6216046.1"/>
    <property type="molecule type" value="Genomic_DNA"/>
</dbReference>
<keyword evidence="2" id="KW-1185">Reference proteome</keyword>
<gene>
    <name evidence="1" type="ORF">PIB30_004077</name>
</gene>
<dbReference type="Proteomes" id="UP001341840">
    <property type="component" value="Unassembled WGS sequence"/>
</dbReference>
<name>A0ABU6Z1B2_9FABA</name>
<organism evidence="1 2">
    <name type="scientific">Stylosanthes scabra</name>
    <dbReference type="NCBI Taxonomy" id="79078"/>
    <lineage>
        <taxon>Eukaryota</taxon>
        <taxon>Viridiplantae</taxon>
        <taxon>Streptophyta</taxon>
        <taxon>Embryophyta</taxon>
        <taxon>Tracheophyta</taxon>
        <taxon>Spermatophyta</taxon>
        <taxon>Magnoliopsida</taxon>
        <taxon>eudicotyledons</taxon>
        <taxon>Gunneridae</taxon>
        <taxon>Pentapetalae</taxon>
        <taxon>rosids</taxon>
        <taxon>fabids</taxon>
        <taxon>Fabales</taxon>
        <taxon>Fabaceae</taxon>
        <taxon>Papilionoideae</taxon>
        <taxon>50 kb inversion clade</taxon>
        <taxon>dalbergioids sensu lato</taxon>
        <taxon>Dalbergieae</taxon>
        <taxon>Pterocarpus clade</taxon>
        <taxon>Stylosanthes</taxon>
    </lineage>
</organism>
<protein>
    <submittedName>
        <fullName evidence="1">Uncharacterized protein</fullName>
    </submittedName>
</protein>
<sequence length="88" mass="9911">MLGKSLVSGLYQGRHWEIPGALQNRVNALRNVGCHVTKPRTTNRKRLQNRYTAKHGELNPKDPAWHEAVTRLSGSSEHLDWDGSISPN</sequence>
<evidence type="ECO:0000313" key="1">
    <source>
        <dbReference type="EMBL" id="MED6216046.1"/>
    </source>
</evidence>
<accession>A0ABU6Z1B2</accession>
<evidence type="ECO:0000313" key="2">
    <source>
        <dbReference type="Proteomes" id="UP001341840"/>
    </source>
</evidence>